<proteinExistence type="predicted"/>
<organism evidence="1 2">
    <name type="scientific">Bartonella raoultii</name>
    <dbReference type="NCBI Taxonomy" id="1457020"/>
    <lineage>
        <taxon>Bacteria</taxon>
        <taxon>Pseudomonadati</taxon>
        <taxon>Pseudomonadota</taxon>
        <taxon>Alphaproteobacteria</taxon>
        <taxon>Hyphomicrobiales</taxon>
        <taxon>Bartonellaceae</taxon>
        <taxon>Bartonella</taxon>
    </lineage>
</organism>
<keyword evidence="2" id="KW-1185">Reference proteome</keyword>
<comment type="caution">
    <text evidence="1">The sequence shown here is derived from an EMBL/GenBank/DDBJ whole genome shotgun (WGS) entry which is preliminary data.</text>
</comment>
<dbReference type="Proteomes" id="UP000746918">
    <property type="component" value="Unassembled WGS sequence"/>
</dbReference>
<sequence>MTGSQLYSLQDQFAKYLGGGAGYDMQGNWTSPTFKVKKFDDSGKVTEQEYKTVAEAFDGVNQSFTNIHNEVNEQINQVVGDSLVKQDQESRIISVGGEKSGTQVNFANVDKAARTLLV</sequence>
<evidence type="ECO:0000313" key="2">
    <source>
        <dbReference type="Proteomes" id="UP000746918"/>
    </source>
</evidence>
<dbReference type="EMBL" id="JAIFRO010000013">
    <property type="protein sequence ID" value="MBX4336571.1"/>
    <property type="molecule type" value="Genomic_DNA"/>
</dbReference>
<protein>
    <submittedName>
        <fullName evidence="1">Uncharacterized protein</fullName>
    </submittedName>
</protein>
<name>A0ABS7I6P3_9HYPH</name>
<evidence type="ECO:0000313" key="1">
    <source>
        <dbReference type="EMBL" id="MBX4336571.1"/>
    </source>
</evidence>
<reference evidence="1 2" key="1">
    <citation type="submission" date="2021-08" db="EMBL/GenBank/DDBJ databases">
        <title>Bartonella raoulti 094 sp. nov.</title>
        <authorList>
            <person name="Zgheib R."/>
            <person name="Hammoud A."/>
        </authorList>
    </citation>
    <scope>NUCLEOTIDE SEQUENCE [LARGE SCALE GENOMIC DNA]</scope>
    <source>
        <strain evidence="1 2">094</strain>
    </source>
</reference>
<gene>
    <name evidence="1" type="ORF">K3248_08235</name>
</gene>
<accession>A0ABS7I6P3</accession>
<dbReference type="Gene3D" id="1.20.5.170">
    <property type="match status" value="1"/>
</dbReference>